<dbReference type="InterPro" id="IPR036291">
    <property type="entry name" value="NAD(P)-bd_dom_sf"/>
</dbReference>
<dbReference type="OrthoDB" id="10263291at2759"/>
<reference evidence="6 7" key="1">
    <citation type="journal article" date="2020" name="J. Phycol.">
        <title>Comparative genome analysis reveals Cyanidiococcus gen. nov., a new extremophilic red algal genus sister to Cyanidioschyzon (Cyanidioschyzonaceae, Rhodophyta).</title>
        <authorList>
            <person name="Liu S.-L."/>
            <person name="Chiang Y.-R."/>
            <person name="Yoon H.S."/>
            <person name="Fu H.-Y."/>
        </authorList>
    </citation>
    <scope>NUCLEOTIDE SEQUENCE [LARGE SCALE GENOMIC DNA]</scope>
    <source>
        <strain evidence="6 7">THAL066</strain>
    </source>
</reference>
<organism evidence="6 7">
    <name type="scientific">Cyanidiococcus yangmingshanensis</name>
    <dbReference type="NCBI Taxonomy" id="2690220"/>
    <lineage>
        <taxon>Eukaryota</taxon>
        <taxon>Rhodophyta</taxon>
        <taxon>Bangiophyceae</taxon>
        <taxon>Cyanidiales</taxon>
        <taxon>Cyanidiaceae</taxon>
        <taxon>Cyanidiococcus</taxon>
    </lineage>
</organism>
<comment type="similarity">
    <text evidence="1">Belongs to the pyrroline-5-carboxylate reductase family.</text>
</comment>
<evidence type="ECO:0000256" key="1">
    <source>
        <dbReference type="ARBA" id="ARBA00005525"/>
    </source>
</evidence>
<dbReference type="AlphaFoldDB" id="A0A7J7IEF3"/>
<evidence type="ECO:0000313" key="7">
    <source>
        <dbReference type="Proteomes" id="UP000530660"/>
    </source>
</evidence>
<sequence>MGLQGAFASISTLVSVNAAFGGKPQDYAYRVGVGQSATQGAAAVAGVRATASAPRQTTNEKLGFIGGTGNMGSAIIRGLIETQAVSPSDILSSGRDREKLDRLSAETGCTVAADLATLCAEASTLFLCVKPAQCEAVLDSVAAITGGALETKRVISVAAGVPIATLERYLGRQRPEARHARVLRCMPNILVRFGHGVTGITPGNFASAEDVAWTERLLGHLGVATVVDEHLLDAVVAAAGSAPAFVFMFMEALTDAAVREGLPRQVARTFVVQTMSGAAQMAAREAKTHLGELRNRVESPGGTTIAGSCVLEESGFRRAVMAAAAAAAARSRSLGTHYT</sequence>
<dbReference type="Pfam" id="PF14748">
    <property type="entry name" value="P5CR_dimer"/>
    <property type="match status" value="1"/>
</dbReference>
<dbReference type="PANTHER" id="PTHR11645">
    <property type="entry name" value="PYRROLINE-5-CARBOXYLATE REDUCTASE"/>
    <property type="match status" value="1"/>
</dbReference>
<dbReference type="PANTHER" id="PTHR11645:SF0">
    <property type="entry name" value="PYRROLINE-5-CARBOXYLATE REDUCTASE 3"/>
    <property type="match status" value="1"/>
</dbReference>
<dbReference type="FunFam" id="1.10.3730.10:FF:000001">
    <property type="entry name" value="Pyrroline-5-carboxylate reductase"/>
    <property type="match status" value="1"/>
</dbReference>
<evidence type="ECO:0000259" key="4">
    <source>
        <dbReference type="Pfam" id="PF03807"/>
    </source>
</evidence>
<keyword evidence="7" id="KW-1185">Reference proteome</keyword>
<evidence type="ECO:0000256" key="2">
    <source>
        <dbReference type="ARBA" id="ARBA00022857"/>
    </source>
</evidence>
<proteinExistence type="inferred from homology"/>
<gene>
    <name evidence="6" type="primary">P5CR</name>
    <name evidence="6" type="ORF">F1559_001948</name>
</gene>
<protein>
    <submittedName>
        <fullName evidence="6">Pyrroline-5-carboxylate reductase</fullName>
    </submittedName>
</protein>
<dbReference type="InterPro" id="IPR029036">
    <property type="entry name" value="P5CR_dimer"/>
</dbReference>
<dbReference type="Gene3D" id="1.10.3730.10">
    <property type="entry name" value="ProC C-terminal domain-like"/>
    <property type="match status" value="1"/>
</dbReference>
<evidence type="ECO:0000256" key="3">
    <source>
        <dbReference type="ARBA" id="ARBA00023002"/>
    </source>
</evidence>
<dbReference type="SUPFAM" id="SSF48179">
    <property type="entry name" value="6-phosphogluconate dehydrogenase C-terminal domain-like"/>
    <property type="match status" value="1"/>
</dbReference>
<dbReference type="SUPFAM" id="SSF51735">
    <property type="entry name" value="NAD(P)-binding Rossmann-fold domains"/>
    <property type="match status" value="1"/>
</dbReference>
<dbReference type="GO" id="GO:0055129">
    <property type="term" value="P:L-proline biosynthetic process"/>
    <property type="evidence" value="ECO:0007669"/>
    <property type="project" value="TreeGrafter"/>
</dbReference>
<keyword evidence="3" id="KW-0560">Oxidoreductase</keyword>
<dbReference type="GO" id="GO:0004735">
    <property type="term" value="F:pyrroline-5-carboxylate reductase activity"/>
    <property type="evidence" value="ECO:0007669"/>
    <property type="project" value="InterPro"/>
</dbReference>
<feature type="domain" description="Pyrroline-5-carboxylate reductase dimerisation" evidence="5">
    <location>
        <begin position="229"/>
        <end position="334"/>
    </location>
</feature>
<name>A0A7J7IEF3_9RHOD</name>
<evidence type="ECO:0000259" key="5">
    <source>
        <dbReference type="Pfam" id="PF14748"/>
    </source>
</evidence>
<dbReference type="Proteomes" id="UP000530660">
    <property type="component" value="Unassembled WGS sequence"/>
</dbReference>
<dbReference type="HAMAP" id="MF_01925">
    <property type="entry name" value="P5C_reductase"/>
    <property type="match status" value="1"/>
</dbReference>
<dbReference type="InterPro" id="IPR028939">
    <property type="entry name" value="P5C_Rdtase_cat_N"/>
</dbReference>
<comment type="caution">
    <text evidence="6">The sequence shown here is derived from an EMBL/GenBank/DDBJ whole genome shotgun (WGS) entry which is preliminary data.</text>
</comment>
<feature type="domain" description="Pyrroline-5-carboxylate reductase catalytic N-terminal" evidence="4">
    <location>
        <begin position="61"/>
        <end position="160"/>
    </location>
</feature>
<dbReference type="InterPro" id="IPR008927">
    <property type="entry name" value="6-PGluconate_DH-like_C_sf"/>
</dbReference>
<dbReference type="NCBIfam" id="TIGR00112">
    <property type="entry name" value="proC"/>
    <property type="match status" value="1"/>
</dbReference>
<dbReference type="InterPro" id="IPR000304">
    <property type="entry name" value="Pyrroline-COOH_reductase"/>
</dbReference>
<keyword evidence="2" id="KW-0521">NADP</keyword>
<dbReference type="Gene3D" id="3.40.50.720">
    <property type="entry name" value="NAD(P)-binding Rossmann-like Domain"/>
    <property type="match status" value="1"/>
</dbReference>
<dbReference type="EMBL" id="VWRR01000014">
    <property type="protein sequence ID" value="KAF6001486.1"/>
    <property type="molecule type" value="Genomic_DNA"/>
</dbReference>
<dbReference type="Pfam" id="PF03807">
    <property type="entry name" value="F420_oxidored"/>
    <property type="match status" value="1"/>
</dbReference>
<evidence type="ECO:0000313" key="6">
    <source>
        <dbReference type="EMBL" id="KAF6001486.1"/>
    </source>
</evidence>
<accession>A0A7J7IEF3</accession>